<dbReference type="AlphaFoldDB" id="A0A9W7GGG7"/>
<feature type="region of interest" description="Disordered" evidence="1">
    <location>
        <begin position="288"/>
        <end position="307"/>
    </location>
</feature>
<feature type="compositionally biased region" description="Gly residues" evidence="1">
    <location>
        <begin position="344"/>
        <end position="358"/>
    </location>
</feature>
<feature type="compositionally biased region" description="Acidic residues" evidence="1">
    <location>
        <begin position="57"/>
        <end position="79"/>
    </location>
</feature>
<feature type="region of interest" description="Disordered" evidence="1">
    <location>
        <begin position="46"/>
        <end position="105"/>
    </location>
</feature>
<reference evidence="3" key="1">
    <citation type="journal article" date="2023" name="Commun. Biol.">
        <title>Genome analysis of Parmales, the sister group of diatoms, reveals the evolutionary specialization of diatoms from phago-mixotrophs to photoautotrophs.</title>
        <authorList>
            <person name="Ban H."/>
            <person name="Sato S."/>
            <person name="Yoshikawa S."/>
            <person name="Yamada K."/>
            <person name="Nakamura Y."/>
            <person name="Ichinomiya M."/>
            <person name="Sato N."/>
            <person name="Blanc-Mathieu R."/>
            <person name="Endo H."/>
            <person name="Kuwata A."/>
            <person name="Ogata H."/>
        </authorList>
    </citation>
    <scope>NUCLEOTIDE SEQUENCE [LARGE SCALE GENOMIC DNA]</scope>
</reference>
<proteinExistence type="predicted"/>
<protein>
    <submittedName>
        <fullName evidence="2">Uncharacterized protein</fullName>
    </submittedName>
</protein>
<evidence type="ECO:0000313" key="2">
    <source>
        <dbReference type="EMBL" id="GMI44434.1"/>
    </source>
</evidence>
<gene>
    <name evidence="2" type="ORF">TrCOL_g2683</name>
</gene>
<keyword evidence="3" id="KW-1185">Reference proteome</keyword>
<feature type="compositionally biased region" description="Low complexity" evidence="1">
    <location>
        <begin position="13"/>
        <end position="22"/>
    </location>
</feature>
<evidence type="ECO:0000256" key="1">
    <source>
        <dbReference type="SAM" id="MobiDB-lite"/>
    </source>
</evidence>
<feature type="compositionally biased region" description="Gly residues" evidence="1">
    <location>
        <begin position="288"/>
        <end position="300"/>
    </location>
</feature>
<sequence>MAEGINGGALYWGSTGSTSPGSVAGGVSGMGSGSLESSAFLFRDGLEGEVGLKGQEGDEGDYSEDDYGDDDEGDEEGDDGVGWREGWDEEDDDEGGEGGKGEYYMGSEGAEEWDKENAAVPSLGGIDMAAVGDGGEESEVTPRMDEGFYKSFESLLNKPPPTFGLSSSSVSTKKTTTEIRRNKSLLRKLELKGTASSVVPANVKSKIDTGNIRKSSTNKSKVGGVPGVVPGSDINPSLLAEAFAYASRCAAVEALDNMDGTAALRAKEVAKNGGGVFVGNPVSVVRGVRGGSGGKGGGRGKGGREGNDMAKGVYGGGGGGVLINRSNSAGGIGVGGKKKKRGGGKQSKGGMVTGGGKGGKGKKGDMERLLMQLSSGGEVERLKRELEESQRNVESSKDFLRNAAGEFMRGGMGR</sequence>
<organism evidence="2 3">
    <name type="scientific">Triparma columacea</name>
    <dbReference type="NCBI Taxonomy" id="722753"/>
    <lineage>
        <taxon>Eukaryota</taxon>
        <taxon>Sar</taxon>
        <taxon>Stramenopiles</taxon>
        <taxon>Ochrophyta</taxon>
        <taxon>Bolidophyceae</taxon>
        <taxon>Parmales</taxon>
        <taxon>Triparmaceae</taxon>
        <taxon>Triparma</taxon>
    </lineage>
</organism>
<evidence type="ECO:0000313" key="3">
    <source>
        <dbReference type="Proteomes" id="UP001165065"/>
    </source>
</evidence>
<name>A0A9W7GGG7_9STRA</name>
<dbReference type="EMBL" id="BRYA01001480">
    <property type="protein sequence ID" value="GMI44434.1"/>
    <property type="molecule type" value="Genomic_DNA"/>
</dbReference>
<feature type="compositionally biased region" description="Acidic residues" evidence="1">
    <location>
        <begin position="87"/>
        <end position="96"/>
    </location>
</feature>
<comment type="caution">
    <text evidence="2">The sequence shown here is derived from an EMBL/GenBank/DDBJ whole genome shotgun (WGS) entry which is preliminary data.</text>
</comment>
<dbReference type="Proteomes" id="UP001165065">
    <property type="component" value="Unassembled WGS sequence"/>
</dbReference>
<feature type="region of interest" description="Disordered" evidence="1">
    <location>
        <begin position="1"/>
        <end position="30"/>
    </location>
</feature>
<feature type="region of interest" description="Disordered" evidence="1">
    <location>
        <begin position="332"/>
        <end position="365"/>
    </location>
</feature>
<accession>A0A9W7GGG7</accession>